<dbReference type="Proteomes" id="UP000265566">
    <property type="component" value="Chromosome 8"/>
</dbReference>
<evidence type="ECO:0000313" key="16">
    <source>
        <dbReference type="EMBL" id="RHN40165.1"/>
    </source>
</evidence>
<evidence type="ECO:0000256" key="13">
    <source>
        <dbReference type="RuleBase" id="RU000461"/>
    </source>
</evidence>
<proteinExistence type="inferred from homology"/>
<evidence type="ECO:0000256" key="5">
    <source>
        <dbReference type="ARBA" id="ARBA00022692"/>
    </source>
</evidence>
<keyword evidence="7 14" id="KW-1133">Transmembrane helix</keyword>
<dbReference type="EMBL" id="CM001224">
    <property type="protein sequence ID" value="KEH19049.1"/>
    <property type="molecule type" value="Genomic_DNA"/>
</dbReference>
<feature type="transmembrane region" description="Helical" evidence="14">
    <location>
        <begin position="5"/>
        <end position="25"/>
    </location>
</feature>
<evidence type="ECO:0000256" key="12">
    <source>
        <dbReference type="PIRSR" id="PIRSR602401-1"/>
    </source>
</evidence>
<evidence type="ECO:0000256" key="1">
    <source>
        <dbReference type="ARBA" id="ARBA00001971"/>
    </source>
</evidence>
<dbReference type="Pfam" id="PF00067">
    <property type="entry name" value="p450"/>
    <property type="match status" value="1"/>
</dbReference>
<keyword evidence="10 13" id="KW-0503">Monooxygenase</keyword>
<dbReference type="PROSITE" id="PS00086">
    <property type="entry name" value="CYTOCHROME_P450"/>
    <property type="match status" value="1"/>
</dbReference>
<evidence type="ECO:0000256" key="6">
    <source>
        <dbReference type="ARBA" id="ARBA00022723"/>
    </source>
</evidence>
<keyword evidence="4 12" id="KW-0349">Heme</keyword>
<dbReference type="Gene3D" id="1.10.630.10">
    <property type="entry name" value="Cytochrome P450"/>
    <property type="match status" value="1"/>
</dbReference>
<evidence type="ECO:0000256" key="8">
    <source>
        <dbReference type="ARBA" id="ARBA00023002"/>
    </source>
</evidence>
<accession>A0A072TNG7</accession>
<dbReference type="PRINTS" id="PR00385">
    <property type="entry name" value="P450"/>
</dbReference>
<dbReference type="GO" id="GO:0016709">
    <property type="term" value="F:oxidoreductase activity, acting on paired donors, with incorporation or reduction of molecular oxygen, NAD(P)H as one donor, and incorporation of one atom of oxygen"/>
    <property type="evidence" value="ECO:0000318"/>
    <property type="project" value="GO_Central"/>
</dbReference>
<keyword evidence="18" id="KW-1185">Reference proteome</keyword>
<dbReference type="GO" id="GO:0016020">
    <property type="term" value="C:membrane"/>
    <property type="evidence" value="ECO:0000318"/>
    <property type="project" value="GO_Central"/>
</dbReference>
<evidence type="ECO:0000313" key="15">
    <source>
        <dbReference type="EMBL" id="KEH19049.1"/>
    </source>
</evidence>
<dbReference type="InterPro" id="IPR002401">
    <property type="entry name" value="Cyt_P450_E_grp-I"/>
</dbReference>
<evidence type="ECO:0000256" key="7">
    <source>
        <dbReference type="ARBA" id="ARBA00022989"/>
    </source>
</evidence>
<keyword evidence="9 12" id="KW-0408">Iron</keyword>
<keyword evidence="11 14" id="KW-0472">Membrane</keyword>
<dbReference type="OrthoDB" id="1470350at2759"/>
<reference evidence="19" key="4">
    <citation type="journal article" date="2018" name="Nat. Plants">
        <title>Whole-genome landscape of Medicago truncatula symbiotic genes.</title>
        <authorList>
            <person name="Pecrix Y."/>
            <person name="Staton S.E."/>
            <person name="Sallet E."/>
            <person name="Lelandais-Briere C."/>
            <person name="Moreau S."/>
            <person name="Carrere S."/>
            <person name="Blein T."/>
            <person name="Jardinaud M.F."/>
            <person name="Latrasse D."/>
            <person name="Zouine M."/>
            <person name="Zahm M."/>
            <person name="Kreplak J."/>
            <person name="Mayjonade B."/>
            <person name="Satge C."/>
            <person name="Perez M."/>
            <person name="Cauet S."/>
            <person name="Marande W."/>
            <person name="Chantry-Darmon C."/>
            <person name="Lopez-Roques C."/>
            <person name="Bouchez O."/>
            <person name="Berard A."/>
            <person name="Debelle F."/>
            <person name="Munos S."/>
            <person name="Bendahmane A."/>
            <person name="Berges H."/>
            <person name="Niebel A."/>
            <person name="Buitink J."/>
            <person name="Frugier F."/>
            <person name="Benhamed M."/>
            <person name="Crespi M."/>
            <person name="Gouzy J."/>
            <person name="Gamas P."/>
        </authorList>
    </citation>
    <scope>NUCLEOTIDE SEQUENCE [LARGE SCALE GENOMIC DNA]</scope>
    <source>
        <strain evidence="19">cv. Jemalong A17</strain>
    </source>
</reference>
<evidence type="ECO:0000256" key="4">
    <source>
        <dbReference type="ARBA" id="ARBA00022617"/>
    </source>
</evidence>
<comment type="similarity">
    <text evidence="3 13">Belongs to the cytochrome P450 family.</text>
</comment>
<reference evidence="16" key="5">
    <citation type="journal article" date="2018" name="Nat. Plants">
        <title>Whole-genome landscape of Medicago truncatula symbiotic genes.</title>
        <authorList>
            <person name="Pecrix Y."/>
            <person name="Gamas P."/>
            <person name="Carrere S."/>
        </authorList>
    </citation>
    <scope>NUCLEOTIDE SEQUENCE</scope>
    <source>
        <tissue evidence="16">Leaves</tissue>
    </source>
</reference>
<dbReference type="EnsemblPlants" id="KEH19049">
    <property type="protein sequence ID" value="KEH19049"/>
    <property type="gene ID" value="MTR_8g036185"/>
</dbReference>
<reference evidence="15 18" key="1">
    <citation type="journal article" date="2011" name="Nature">
        <title>The Medicago genome provides insight into the evolution of rhizobial symbioses.</title>
        <authorList>
            <person name="Young N.D."/>
            <person name="Debelle F."/>
            <person name="Oldroyd G.E."/>
            <person name="Geurts R."/>
            <person name="Cannon S.B."/>
            <person name="Udvardi M.K."/>
            <person name="Benedito V.A."/>
            <person name="Mayer K.F."/>
            <person name="Gouzy J."/>
            <person name="Schoof H."/>
            <person name="Van de Peer Y."/>
            <person name="Proost S."/>
            <person name="Cook D.R."/>
            <person name="Meyers B.C."/>
            <person name="Spannagl M."/>
            <person name="Cheung F."/>
            <person name="De Mita S."/>
            <person name="Krishnakumar V."/>
            <person name="Gundlach H."/>
            <person name="Zhou S."/>
            <person name="Mudge J."/>
            <person name="Bharti A.K."/>
            <person name="Murray J.D."/>
            <person name="Naoumkina M.A."/>
            <person name="Rosen B."/>
            <person name="Silverstein K.A."/>
            <person name="Tang H."/>
            <person name="Rombauts S."/>
            <person name="Zhao P.X."/>
            <person name="Zhou P."/>
            <person name="Barbe V."/>
            <person name="Bardou P."/>
            <person name="Bechner M."/>
            <person name="Bellec A."/>
            <person name="Berger A."/>
            <person name="Berges H."/>
            <person name="Bidwell S."/>
            <person name="Bisseling T."/>
            <person name="Choisne N."/>
            <person name="Couloux A."/>
            <person name="Denny R."/>
            <person name="Deshpande S."/>
            <person name="Dai X."/>
            <person name="Doyle J.J."/>
            <person name="Dudez A.M."/>
            <person name="Farmer A.D."/>
            <person name="Fouteau S."/>
            <person name="Franken C."/>
            <person name="Gibelin C."/>
            <person name="Gish J."/>
            <person name="Goldstein S."/>
            <person name="Gonzalez A.J."/>
            <person name="Green P.J."/>
            <person name="Hallab A."/>
            <person name="Hartog M."/>
            <person name="Hua A."/>
            <person name="Humphray S.J."/>
            <person name="Jeong D.H."/>
            <person name="Jing Y."/>
            <person name="Jocker A."/>
            <person name="Kenton S.M."/>
            <person name="Kim D.J."/>
            <person name="Klee K."/>
            <person name="Lai H."/>
            <person name="Lang C."/>
            <person name="Lin S."/>
            <person name="Macmil S.L."/>
            <person name="Magdelenat G."/>
            <person name="Matthews L."/>
            <person name="McCorrison J."/>
            <person name="Monaghan E.L."/>
            <person name="Mun J.H."/>
            <person name="Najar F.Z."/>
            <person name="Nicholson C."/>
            <person name="Noirot C."/>
            <person name="O'Bleness M."/>
            <person name="Paule C.R."/>
            <person name="Poulain J."/>
            <person name="Prion F."/>
            <person name="Qin B."/>
            <person name="Qu C."/>
            <person name="Retzel E.F."/>
            <person name="Riddle C."/>
            <person name="Sallet E."/>
            <person name="Samain S."/>
            <person name="Samson N."/>
            <person name="Sanders I."/>
            <person name="Saurat O."/>
            <person name="Scarpelli C."/>
            <person name="Schiex T."/>
            <person name="Segurens B."/>
            <person name="Severin A.J."/>
            <person name="Sherrier D.J."/>
            <person name="Shi R."/>
            <person name="Sims S."/>
            <person name="Singer S.R."/>
            <person name="Sinharoy S."/>
            <person name="Sterck L."/>
            <person name="Viollet A."/>
            <person name="Wang B.B."/>
            <person name="Wang K."/>
            <person name="Wang M."/>
            <person name="Wang X."/>
            <person name="Warfsmann J."/>
            <person name="Weissenbach J."/>
            <person name="White D.D."/>
            <person name="White J.D."/>
            <person name="Wiley G.B."/>
            <person name="Wincker P."/>
            <person name="Xing Y."/>
            <person name="Yang L."/>
            <person name="Yao Z."/>
            <person name="Ying F."/>
            <person name="Zhai J."/>
            <person name="Zhou L."/>
            <person name="Zuber A."/>
            <person name="Denarie J."/>
            <person name="Dixon R.A."/>
            <person name="May G.D."/>
            <person name="Schwartz D.C."/>
            <person name="Rogers J."/>
            <person name="Quetier F."/>
            <person name="Town C.D."/>
            <person name="Roe B.A."/>
        </authorList>
    </citation>
    <scope>NUCLEOTIDE SEQUENCE [LARGE SCALE GENOMIC DNA]</scope>
    <source>
        <strain evidence="15">A17</strain>
        <strain evidence="17 18">cv. Jemalong A17</strain>
    </source>
</reference>
<dbReference type="EMBL" id="PSQE01000008">
    <property type="protein sequence ID" value="RHN40165.1"/>
    <property type="molecule type" value="Genomic_DNA"/>
</dbReference>
<evidence type="ECO:0000313" key="19">
    <source>
        <dbReference type="Proteomes" id="UP000265566"/>
    </source>
</evidence>
<name>A0A072TNG7_MEDTR</name>
<dbReference type="Proteomes" id="UP000002051">
    <property type="component" value="Chromosome 8"/>
</dbReference>
<comment type="subcellular location">
    <subcellularLocation>
        <location evidence="2">Membrane</location>
        <topology evidence="2">Single-pass membrane protein</topology>
    </subcellularLocation>
</comment>
<dbReference type="PANTHER" id="PTHR24298">
    <property type="entry name" value="FLAVONOID 3'-MONOOXYGENASE-RELATED"/>
    <property type="match status" value="1"/>
</dbReference>
<dbReference type="SUPFAM" id="SSF48264">
    <property type="entry name" value="Cytochrome P450"/>
    <property type="match status" value="1"/>
</dbReference>
<dbReference type="FunFam" id="1.10.630.10:FF:000019">
    <property type="entry name" value="Cytochrome P450 family protein"/>
    <property type="match status" value="1"/>
</dbReference>
<reference evidence="15 18" key="2">
    <citation type="journal article" date="2014" name="BMC Genomics">
        <title>An improved genome release (version Mt4.0) for the model legume Medicago truncatula.</title>
        <authorList>
            <person name="Tang H."/>
            <person name="Krishnakumar V."/>
            <person name="Bidwell S."/>
            <person name="Rosen B."/>
            <person name="Chan A."/>
            <person name="Zhou S."/>
            <person name="Gentzbittel L."/>
            <person name="Childs K.L."/>
            <person name="Yandell M."/>
            <person name="Gundlach H."/>
            <person name="Mayer K.F."/>
            <person name="Schwartz D.C."/>
            <person name="Town C.D."/>
        </authorList>
    </citation>
    <scope>GENOME REANNOTATION</scope>
    <source>
        <strain evidence="15">A17</strain>
        <strain evidence="17 18">cv. Jemalong A17</strain>
    </source>
</reference>
<dbReference type="PANTHER" id="PTHR24298:SF59">
    <property type="entry name" value="CYTOCHROME P450, FAMILY 705, SUBFAMILY A, POLYPEPTIDE 25-RELATED"/>
    <property type="match status" value="1"/>
</dbReference>
<dbReference type="PRINTS" id="PR00463">
    <property type="entry name" value="EP450I"/>
</dbReference>
<dbReference type="GO" id="GO:0020037">
    <property type="term" value="F:heme binding"/>
    <property type="evidence" value="ECO:0007669"/>
    <property type="project" value="InterPro"/>
</dbReference>
<dbReference type="Gramene" id="rna46279">
    <property type="protein sequence ID" value="RHN40165.1"/>
    <property type="gene ID" value="gene46279"/>
</dbReference>
<dbReference type="HOGENOM" id="CLU_001570_4_0_1"/>
<dbReference type="STRING" id="3880.A0A072TNG7"/>
<dbReference type="CDD" id="cd20655">
    <property type="entry name" value="CYP93"/>
    <property type="match status" value="1"/>
</dbReference>
<dbReference type="InterPro" id="IPR051103">
    <property type="entry name" value="Plant_metabolite_P450s"/>
</dbReference>
<keyword evidence="8 13" id="KW-0560">Oxidoreductase</keyword>
<keyword evidence="5 14" id="KW-0812">Transmembrane</keyword>
<evidence type="ECO:0000313" key="18">
    <source>
        <dbReference type="Proteomes" id="UP000002051"/>
    </source>
</evidence>
<reference evidence="17" key="3">
    <citation type="submission" date="2015-04" db="UniProtKB">
        <authorList>
            <consortium name="EnsemblPlants"/>
        </authorList>
    </citation>
    <scope>IDENTIFICATION</scope>
    <source>
        <strain evidence="17">cv. Jemalong A17</strain>
    </source>
</reference>
<evidence type="ECO:0000313" key="17">
    <source>
        <dbReference type="EnsemblPlants" id="KEH19049"/>
    </source>
</evidence>
<feature type="binding site" description="axial binding residue" evidence="12">
    <location>
        <position position="461"/>
    </location>
    <ligand>
        <name>heme</name>
        <dbReference type="ChEBI" id="CHEBI:30413"/>
    </ligand>
    <ligandPart>
        <name>Fe</name>
        <dbReference type="ChEBI" id="CHEBI:18248"/>
    </ligandPart>
</feature>
<dbReference type="InterPro" id="IPR017972">
    <property type="entry name" value="Cyt_P450_CS"/>
</dbReference>
<evidence type="ECO:0000256" key="10">
    <source>
        <dbReference type="ARBA" id="ARBA00023033"/>
    </source>
</evidence>
<dbReference type="InterPro" id="IPR001128">
    <property type="entry name" value="Cyt_P450"/>
</dbReference>
<evidence type="ECO:0000256" key="2">
    <source>
        <dbReference type="ARBA" id="ARBA00004167"/>
    </source>
</evidence>
<dbReference type="KEGG" id="mtr:25501025"/>
<evidence type="ECO:0000256" key="3">
    <source>
        <dbReference type="ARBA" id="ARBA00010617"/>
    </source>
</evidence>
<evidence type="ECO:0000256" key="11">
    <source>
        <dbReference type="ARBA" id="ARBA00023136"/>
    </source>
</evidence>
<dbReference type="InterPro" id="IPR036396">
    <property type="entry name" value="Cyt_P450_sf"/>
</dbReference>
<organism evidence="15 18">
    <name type="scientific">Medicago truncatula</name>
    <name type="common">Barrel medic</name>
    <name type="synonym">Medicago tribuloides</name>
    <dbReference type="NCBI Taxonomy" id="3880"/>
    <lineage>
        <taxon>Eukaryota</taxon>
        <taxon>Viridiplantae</taxon>
        <taxon>Streptophyta</taxon>
        <taxon>Embryophyta</taxon>
        <taxon>Tracheophyta</taxon>
        <taxon>Spermatophyta</taxon>
        <taxon>Magnoliopsida</taxon>
        <taxon>eudicotyledons</taxon>
        <taxon>Gunneridae</taxon>
        <taxon>Pentapetalae</taxon>
        <taxon>rosids</taxon>
        <taxon>fabids</taxon>
        <taxon>Fabales</taxon>
        <taxon>Fabaceae</taxon>
        <taxon>Papilionoideae</taxon>
        <taxon>50 kb inversion clade</taxon>
        <taxon>NPAAA clade</taxon>
        <taxon>Hologalegina</taxon>
        <taxon>IRL clade</taxon>
        <taxon>Trifolieae</taxon>
        <taxon>Medicago</taxon>
    </lineage>
</organism>
<dbReference type="AlphaFoldDB" id="A0A072TNG7"/>
<comment type="cofactor">
    <cofactor evidence="1 12">
        <name>heme</name>
        <dbReference type="ChEBI" id="CHEBI:30413"/>
    </cofactor>
</comment>
<evidence type="ECO:0000256" key="9">
    <source>
        <dbReference type="ARBA" id="ARBA00023004"/>
    </source>
</evidence>
<protein>
    <submittedName>
        <fullName evidence="15">Cytochrome P450 family protein</fullName>
    </submittedName>
    <submittedName>
        <fullName evidence="16">Putative cytochrome P450</fullName>
    </submittedName>
</protein>
<sequence length="524" mass="59074">MTETLLLLLLLFSLFIIAYIIIFFFTTTTTVLRLPPSPPSLPLIGHLHLLTPSLYKSFQSISSKHGPLLHLRLGPSGHLLLVSSASSAASIFKTNDLAFSSRPAFTFADRLPYGTSGFITAPYGPYWRFMKKLCVTELLSGRQLERSRSIRRDEIELSVKRVLENAGSAAAVDLGAELMKLTNNVTCRMVMSTRCSEKCDDADKIRKLVKESFELAAKLCFGDVLGPLKELSFWMYGKKAMDVSRRYDELFEKVMKEHEHKRSSSHGNGNEHRGDESERDLMDILLDAYHDAYAEFKITRTHIKAFFLDLFIAGTDTSAEAMQWAIAELLNHPESFHKVRKEIESVTQNVRLVEESDIPNMPYLQAVVKETLRLYPPGPVTTRECNQDCKINGFDIPEKTAVAINLYAIMRDPEVWEDPNEFHPERFLKEKENQSSDYDCQNDAKRVAFDFVPFGAGRRGCPGTTLAFSLMNTAVAAMVQCFDWKIGEDGKGEKVDMQSGSGMSLGMVHPLICIPVLHFNPFDE</sequence>
<dbReference type="GO" id="GO:0005506">
    <property type="term" value="F:iron ion binding"/>
    <property type="evidence" value="ECO:0007669"/>
    <property type="project" value="InterPro"/>
</dbReference>
<gene>
    <name evidence="17" type="primary">25501025</name>
    <name evidence="15" type="ordered locus">MTR_8g036185</name>
    <name evidence="16" type="ORF">MtrunA17_Chr8g0351801</name>
</gene>
<evidence type="ECO:0000256" key="14">
    <source>
        <dbReference type="SAM" id="Phobius"/>
    </source>
</evidence>
<keyword evidence="6 12" id="KW-0479">Metal-binding</keyword>